<keyword evidence="8" id="KW-0472">Membrane</keyword>
<dbReference type="PRINTS" id="PR00080">
    <property type="entry name" value="SDRFAMILY"/>
</dbReference>
<dbReference type="PRINTS" id="PR00081">
    <property type="entry name" value="GDHRDH"/>
</dbReference>
<evidence type="ECO:0000256" key="9">
    <source>
        <dbReference type="RuleBase" id="RU000363"/>
    </source>
</evidence>
<dbReference type="OrthoDB" id="9809287at2"/>
<dbReference type="SUPFAM" id="SSF51735">
    <property type="entry name" value="NAD(P)-binding Rossmann-fold domains"/>
    <property type="match status" value="1"/>
</dbReference>
<comment type="subcellular location">
    <subcellularLocation>
        <location evidence="1">Membrane</location>
        <topology evidence="1">Multi-pass membrane protein</topology>
    </subcellularLocation>
</comment>
<evidence type="ECO:0000256" key="1">
    <source>
        <dbReference type="ARBA" id="ARBA00004141"/>
    </source>
</evidence>
<keyword evidence="5" id="KW-1133">Transmembrane helix</keyword>
<dbReference type="GO" id="GO:0006720">
    <property type="term" value="P:isoprenoid metabolic process"/>
    <property type="evidence" value="ECO:0007669"/>
    <property type="project" value="UniProtKB-ARBA"/>
</dbReference>
<keyword evidence="7" id="KW-0443">Lipid metabolism</keyword>
<comment type="similarity">
    <text evidence="2 9">Belongs to the short-chain dehydrogenases/reductases (SDR) family.</text>
</comment>
<organism evidence="10 11">
    <name type="scientific">Euzebya pacifica</name>
    <dbReference type="NCBI Taxonomy" id="1608957"/>
    <lineage>
        <taxon>Bacteria</taxon>
        <taxon>Bacillati</taxon>
        <taxon>Actinomycetota</taxon>
        <taxon>Nitriliruptoria</taxon>
        <taxon>Euzebyales</taxon>
    </lineage>
</organism>
<dbReference type="FunFam" id="3.40.50.720:FF:000131">
    <property type="entry name" value="Short-chain dehydrogenase/reductase 3"/>
    <property type="match status" value="1"/>
</dbReference>
<dbReference type="PANTHER" id="PTHR24322">
    <property type="entry name" value="PKSB"/>
    <property type="match status" value="1"/>
</dbReference>
<evidence type="ECO:0000256" key="4">
    <source>
        <dbReference type="ARBA" id="ARBA00022857"/>
    </source>
</evidence>
<reference evidence="10 11" key="1">
    <citation type="submission" date="2018-09" db="EMBL/GenBank/DDBJ databases">
        <title>Complete genome sequence of Euzebya sp. DY32-46 isolated from seawater of Pacific Ocean.</title>
        <authorList>
            <person name="Xu L."/>
            <person name="Wu Y.-H."/>
            <person name="Xu X.-W."/>
        </authorList>
    </citation>
    <scope>NUCLEOTIDE SEQUENCE [LARGE SCALE GENOMIC DNA]</scope>
    <source>
        <strain evidence="10 11">DY32-46</strain>
    </source>
</reference>
<keyword evidence="4" id="KW-0521">NADP</keyword>
<dbReference type="InterPro" id="IPR002347">
    <property type="entry name" value="SDR_fam"/>
</dbReference>
<evidence type="ECO:0000313" key="11">
    <source>
        <dbReference type="Proteomes" id="UP000264006"/>
    </source>
</evidence>
<accession>A0A346XSE6</accession>
<dbReference type="Gene3D" id="3.40.50.720">
    <property type="entry name" value="NAD(P)-binding Rossmann-like Domain"/>
    <property type="match status" value="1"/>
</dbReference>
<keyword evidence="3" id="KW-0812">Transmembrane</keyword>
<dbReference type="PANTHER" id="PTHR24322:SF736">
    <property type="entry name" value="RETINOL DEHYDROGENASE 10"/>
    <property type="match status" value="1"/>
</dbReference>
<dbReference type="GO" id="GO:0006066">
    <property type="term" value="P:alcohol metabolic process"/>
    <property type="evidence" value="ECO:0007669"/>
    <property type="project" value="UniProtKB-ARBA"/>
</dbReference>
<evidence type="ECO:0000256" key="6">
    <source>
        <dbReference type="ARBA" id="ARBA00023002"/>
    </source>
</evidence>
<sequence length="280" mass="29821">MSKLQDRTVLITGGGSGIGRQMAQAFAARGATVVIWDIDLEAARAVTKDLESSSGGVHHAFRVDVSDRAMVARTAEEVRSSVGDVDVVVNNAGIVAGNRPLTETSEEEIERTFAVNTLSLFWVTKAFLGDMVARNSGHVVTIASASGLLGVSRMVEYASSKHAAVGFDESLRMELAEVAPGVRTTVVNPFFIDTGMFEGVRSRVPFLLPILAEAEVAKAVVVAVERNRSVVNLPRLVGLLAPMRILPVKAFDAAIGLLGVNDTMKTFHGRAPRPEPVDAD</sequence>
<dbReference type="GO" id="GO:0016020">
    <property type="term" value="C:membrane"/>
    <property type="evidence" value="ECO:0007669"/>
    <property type="project" value="UniProtKB-SubCell"/>
</dbReference>
<keyword evidence="6" id="KW-0560">Oxidoreductase</keyword>
<dbReference type="RefSeq" id="WP_114589994.1">
    <property type="nucleotide sequence ID" value="NZ_CP031165.1"/>
</dbReference>
<protein>
    <submittedName>
        <fullName evidence="10">Short-chain dehydrogenase/reductase SDR</fullName>
    </submittedName>
</protein>
<evidence type="ECO:0000256" key="3">
    <source>
        <dbReference type="ARBA" id="ARBA00022692"/>
    </source>
</evidence>
<dbReference type="CDD" id="cd05339">
    <property type="entry name" value="17beta-HSDXI-like_SDR_c"/>
    <property type="match status" value="1"/>
</dbReference>
<dbReference type="AlphaFoldDB" id="A0A346XSE6"/>
<keyword evidence="11" id="KW-1185">Reference proteome</keyword>
<dbReference type="Pfam" id="PF00106">
    <property type="entry name" value="adh_short"/>
    <property type="match status" value="1"/>
</dbReference>
<gene>
    <name evidence="10" type="ORF">DVS28_a0436</name>
</gene>
<dbReference type="GO" id="GO:0016616">
    <property type="term" value="F:oxidoreductase activity, acting on the CH-OH group of donors, NAD or NADP as acceptor"/>
    <property type="evidence" value="ECO:0007669"/>
    <property type="project" value="UniProtKB-ARBA"/>
</dbReference>
<evidence type="ECO:0000256" key="7">
    <source>
        <dbReference type="ARBA" id="ARBA00023098"/>
    </source>
</evidence>
<dbReference type="InterPro" id="IPR036291">
    <property type="entry name" value="NAD(P)-bd_dom_sf"/>
</dbReference>
<dbReference type="GO" id="GO:0042445">
    <property type="term" value="P:hormone metabolic process"/>
    <property type="evidence" value="ECO:0007669"/>
    <property type="project" value="UniProtKB-ARBA"/>
</dbReference>
<proteinExistence type="inferred from homology"/>
<name>A0A346XSE6_9ACTN</name>
<dbReference type="EMBL" id="CP031165">
    <property type="protein sequence ID" value="AXV05143.1"/>
    <property type="molecule type" value="Genomic_DNA"/>
</dbReference>
<evidence type="ECO:0000256" key="5">
    <source>
        <dbReference type="ARBA" id="ARBA00022989"/>
    </source>
</evidence>
<evidence type="ECO:0000256" key="2">
    <source>
        <dbReference type="ARBA" id="ARBA00006484"/>
    </source>
</evidence>
<dbReference type="KEGG" id="euz:DVS28_a0436"/>
<dbReference type="Proteomes" id="UP000264006">
    <property type="component" value="Chromosome"/>
</dbReference>
<evidence type="ECO:0000313" key="10">
    <source>
        <dbReference type="EMBL" id="AXV05143.1"/>
    </source>
</evidence>
<evidence type="ECO:0000256" key="8">
    <source>
        <dbReference type="ARBA" id="ARBA00023136"/>
    </source>
</evidence>